<dbReference type="Gene3D" id="1.10.1200.10">
    <property type="entry name" value="ACP-like"/>
    <property type="match status" value="1"/>
</dbReference>
<accession>A0A3N1KWJ8</accession>
<feature type="domain" description="Carrier" evidence="1">
    <location>
        <begin position="1"/>
        <end position="76"/>
    </location>
</feature>
<evidence type="ECO:0000313" key="3">
    <source>
        <dbReference type="Proteomes" id="UP000278222"/>
    </source>
</evidence>
<evidence type="ECO:0000259" key="1">
    <source>
        <dbReference type="PROSITE" id="PS50075"/>
    </source>
</evidence>
<dbReference type="EMBL" id="RJKX01000017">
    <property type="protein sequence ID" value="ROP83189.1"/>
    <property type="molecule type" value="Genomic_DNA"/>
</dbReference>
<gene>
    <name evidence="2" type="ORF">EDC65_4720</name>
</gene>
<dbReference type="InterPro" id="IPR009081">
    <property type="entry name" value="PP-bd_ACP"/>
</dbReference>
<comment type="caution">
    <text evidence="2">The sequence shown here is derived from an EMBL/GenBank/DDBJ whole genome shotgun (WGS) entry which is preliminary data.</text>
</comment>
<dbReference type="InterPro" id="IPR036736">
    <property type="entry name" value="ACP-like_sf"/>
</dbReference>
<dbReference type="RefSeq" id="WP_123694223.1">
    <property type="nucleotide sequence ID" value="NZ_AP019700.1"/>
</dbReference>
<reference evidence="2 3" key="1">
    <citation type="submission" date="2018-11" db="EMBL/GenBank/DDBJ databases">
        <title>Genomic Encyclopedia of Type Strains, Phase IV (KMG-IV): sequencing the most valuable type-strain genomes for metagenomic binning, comparative biology and taxonomic classification.</title>
        <authorList>
            <person name="Goeker M."/>
        </authorList>
    </citation>
    <scope>NUCLEOTIDE SEQUENCE [LARGE SCALE GENOMIC DNA]</scope>
    <source>
        <strain evidence="2 3">DSM 5900</strain>
    </source>
</reference>
<sequence>MLSEADIRAAIADAVDRGDLAALGIETDFYDFGLDSLDHAQILMRVEDLYGLHVADADFPACRSIAAIAAYSRQSADP</sequence>
<keyword evidence="3" id="KW-1185">Reference proteome</keyword>
<dbReference type="SUPFAM" id="SSF47336">
    <property type="entry name" value="ACP-like"/>
    <property type="match status" value="1"/>
</dbReference>
<dbReference type="PROSITE" id="PS50075">
    <property type="entry name" value="CARRIER"/>
    <property type="match status" value="1"/>
</dbReference>
<dbReference type="Proteomes" id="UP000278222">
    <property type="component" value="Unassembled WGS sequence"/>
</dbReference>
<organism evidence="2 3">
    <name type="scientific">Stella humosa</name>
    <dbReference type="NCBI Taxonomy" id="94"/>
    <lineage>
        <taxon>Bacteria</taxon>
        <taxon>Pseudomonadati</taxon>
        <taxon>Pseudomonadota</taxon>
        <taxon>Alphaproteobacteria</taxon>
        <taxon>Rhodospirillales</taxon>
        <taxon>Stellaceae</taxon>
        <taxon>Stella</taxon>
    </lineage>
</organism>
<protein>
    <submittedName>
        <fullName evidence="2">Acyl carrier protein</fullName>
    </submittedName>
</protein>
<proteinExistence type="predicted"/>
<evidence type="ECO:0000313" key="2">
    <source>
        <dbReference type="EMBL" id="ROP83189.1"/>
    </source>
</evidence>
<dbReference type="Pfam" id="PF00550">
    <property type="entry name" value="PP-binding"/>
    <property type="match status" value="1"/>
</dbReference>
<dbReference type="AlphaFoldDB" id="A0A3N1KWJ8"/>
<name>A0A3N1KWJ8_9PROT</name>